<dbReference type="Pfam" id="PF00582">
    <property type="entry name" value="Usp"/>
    <property type="match status" value="1"/>
</dbReference>
<proteinExistence type="inferred from homology"/>
<dbReference type="InterPro" id="IPR006015">
    <property type="entry name" value="Universal_stress_UspA"/>
</dbReference>
<gene>
    <name evidence="3" type="ORF">DDQ68_03075</name>
</gene>
<feature type="domain" description="UspA" evidence="2">
    <location>
        <begin position="160"/>
        <end position="285"/>
    </location>
</feature>
<dbReference type="AlphaFoldDB" id="A0A2Z3GJJ7"/>
<reference evidence="4" key="1">
    <citation type="submission" date="2018-04" db="EMBL/GenBank/DDBJ databases">
        <title>Complete genome of Antarctic heterotrophic bacterium Hymenobacter nivis.</title>
        <authorList>
            <person name="Terashima M."/>
        </authorList>
    </citation>
    <scope>NUCLEOTIDE SEQUENCE [LARGE SCALE GENOMIC DNA]</scope>
    <source>
        <strain evidence="4">NBRC 111535</strain>
    </source>
</reference>
<dbReference type="OrthoDB" id="871451at2"/>
<dbReference type="EMBL" id="CP029145">
    <property type="protein sequence ID" value="AWM31857.1"/>
    <property type="molecule type" value="Genomic_DNA"/>
</dbReference>
<evidence type="ECO:0000313" key="3">
    <source>
        <dbReference type="EMBL" id="AWM31857.1"/>
    </source>
</evidence>
<dbReference type="RefSeq" id="WP_109654728.1">
    <property type="nucleotide sequence ID" value="NZ_CP029145.1"/>
</dbReference>
<dbReference type="KEGG" id="hnv:DDQ68_03075"/>
<evidence type="ECO:0000313" key="4">
    <source>
        <dbReference type="Proteomes" id="UP000245999"/>
    </source>
</evidence>
<dbReference type="PRINTS" id="PR01438">
    <property type="entry name" value="UNVRSLSTRESS"/>
</dbReference>
<evidence type="ECO:0000256" key="1">
    <source>
        <dbReference type="ARBA" id="ARBA00008791"/>
    </source>
</evidence>
<comment type="similarity">
    <text evidence="1">Belongs to the universal stress protein A family.</text>
</comment>
<dbReference type="Gene3D" id="3.40.50.12370">
    <property type="match status" value="1"/>
</dbReference>
<name>A0A2Z3GJJ7_9BACT</name>
<dbReference type="Proteomes" id="UP000245999">
    <property type="component" value="Chromosome"/>
</dbReference>
<keyword evidence="4" id="KW-1185">Reference proteome</keyword>
<dbReference type="SUPFAM" id="SSF52402">
    <property type="entry name" value="Adenine nucleotide alpha hydrolases-like"/>
    <property type="match status" value="2"/>
</dbReference>
<accession>A0A2Z3GJJ7</accession>
<dbReference type="InterPro" id="IPR006016">
    <property type="entry name" value="UspA"/>
</dbReference>
<sequence>MNPSLLVLANLPAAAAHTARYAAALGRPLGLRLALLHGNRYLALLEPELVGAGAAPLARSAAQTVAAPRARARRLPVPAEVAVPTEVAEAGGLGLLEDEVAAAIGRYQPLLLVLGQGPGKGMFNELLRRQVLPVLRATGRPVLLVPAAPPATAGAPAAPRRVLVAVDGESFGLAAASRNLGGLLGSWAAAYTVAHIDRYSALLGTSARQARADVRASKLLPPATPLALYKVSGAAPAAGILQAIADTQADMLVLIARPRSFWSEVFHRSVTAAVLRHCPVPVLLLPAAG</sequence>
<organism evidence="3 4">
    <name type="scientific">Hymenobacter nivis</name>
    <dbReference type="NCBI Taxonomy" id="1850093"/>
    <lineage>
        <taxon>Bacteria</taxon>
        <taxon>Pseudomonadati</taxon>
        <taxon>Bacteroidota</taxon>
        <taxon>Cytophagia</taxon>
        <taxon>Cytophagales</taxon>
        <taxon>Hymenobacteraceae</taxon>
        <taxon>Hymenobacter</taxon>
    </lineage>
</organism>
<protein>
    <recommendedName>
        <fullName evidence="2">UspA domain-containing protein</fullName>
    </recommendedName>
</protein>
<evidence type="ECO:0000259" key="2">
    <source>
        <dbReference type="Pfam" id="PF00582"/>
    </source>
</evidence>
<dbReference type="CDD" id="cd00293">
    <property type="entry name" value="USP-like"/>
    <property type="match status" value="1"/>
</dbReference>